<evidence type="ECO:0000313" key="14">
    <source>
        <dbReference type="Proteomes" id="UP000284868"/>
    </source>
</evidence>
<name>A0A415PB66_9FIRM</name>
<evidence type="ECO:0000256" key="8">
    <source>
        <dbReference type="ARBA" id="ARBA00031306"/>
    </source>
</evidence>
<dbReference type="AlphaFoldDB" id="A0A415PB66"/>
<gene>
    <name evidence="13" type="ORF">DWZ83_06790</name>
</gene>
<dbReference type="PANTHER" id="PTHR30040">
    <property type="entry name" value="THIAMINE BIOSYNTHESIS LIPOPROTEIN APBE"/>
    <property type="match status" value="1"/>
</dbReference>
<comment type="catalytic activity">
    <reaction evidence="9 10 12">
        <text>L-threonyl-[protein] + FAD = FMN-L-threonyl-[protein] + AMP + H(+)</text>
        <dbReference type="Rhea" id="RHEA:36847"/>
        <dbReference type="Rhea" id="RHEA-COMP:11060"/>
        <dbReference type="Rhea" id="RHEA-COMP:11061"/>
        <dbReference type="ChEBI" id="CHEBI:15378"/>
        <dbReference type="ChEBI" id="CHEBI:30013"/>
        <dbReference type="ChEBI" id="CHEBI:57692"/>
        <dbReference type="ChEBI" id="CHEBI:74257"/>
        <dbReference type="ChEBI" id="CHEBI:456215"/>
        <dbReference type="EC" id="2.7.1.180"/>
    </reaction>
</comment>
<evidence type="ECO:0000256" key="1">
    <source>
        <dbReference type="ARBA" id="ARBA00011955"/>
    </source>
</evidence>
<proteinExistence type="inferred from homology"/>
<keyword evidence="5 10" id="KW-0479">Metal-binding</keyword>
<dbReference type="GO" id="GO:0016740">
    <property type="term" value="F:transferase activity"/>
    <property type="evidence" value="ECO:0007669"/>
    <property type="project" value="UniProtKB-UniRule"/>
</dbReference>
<evidence type="ECO:0000256" key="10">
    <source>
        <dbReference type="PIRNR" id="PIRNR006268"/>
    </source>
</evidence>
<comment type="function">
    <text evidence="12">Flavin transferase that catalyzes the transfer of the FMN moiety of FAD and its covalent binding to the hydroxyl group of a threonine residue in a target flavoprotein.</text>
</comment>
<dbReference type="PROSITE" id="PS51257">
    <property type="entry name" value="PROKAR_LIPOPROTEIN"/>
    <property type="match status" value="1"/>
</dbReference>
<evidence type="ECO:0000256" key="11">
    <source>
        <dbReference type="PIRSR" id="PIRSR006268-2"/>
    </source>
</evidence>
<feature type="binding site" evidence="11">
    <location>
        <position position="303"/>
    </location>
    <ligand>
        <name>Mg(2+)</name>
        <dbReference type="ChEBI" id="CHEBI:18420"/>
    </ligand>
</feature>
<keyword evidence="12" id="KW-0732">Signal</keyword>
<dbReference type="InterPro" id="IPR024932">
    <property type="entry name" value="ApbE"/>
</dbReference>
<evidence type="ECO:0000256" key="2">
    <source>
        <dbReference type="ARBA" id="ARBA00016337"/>
    </source>
</evidence>
<sequence>MKKLKLLFTSALLLIVSACSTSLEKYSMTATDTGFDTIVSFVAYTKNEAQFEEYSSFLKKEFKRYDALFDKYDTHKGINNIKTINDNAGIKPVKVDKEIIELLEQCQTYNTLSNHQFDITMGSVLELWHETREAANNNPNPTIPSTSSLEEAKKHTGWQHVTINKEDSTVYIDDKAVSLDVGASAKGFAVEKIAQKLEDKGLEHAIINAGGNVRMIGSKPEEETWQVGIQIPNLESFSTDSMLSIKIDDSMSIVTSGDYQRYYMYNDQLMHHIIDPITLMPARYARAVTVITKDSGIADMLSTTLFTMSYQDGITLLNTLKEQGIQADALWVYDKTQPKDENVEAMSIMGYDVVVSDGLKDRIVK</sequence>
<dbReference type="Proteomes" id="UP000284868">
    <property type="component" value="Unassembled WGS sequence"/>
</dbReference>
<keyword evidence="12" id="KW-0997">Cell inner membrane</keyword>
<organism evidence="13 14">
    <name type="scientific">Amedibacillus dolichus</name>
    <dbReference type="NCBI Taxonomy" id="31971"/>
    <lineage>
        <taxon>Bacteria</taxon>
        <taxon>Bacillati</taxon>
        <taxon>Bacillota</taxon>
        <taxon>Erysipelotrichia</taxon>
        <taxon>Erysipelotrichales</taxon>
        <taxon>Erysipelotrichaceae</taxon>
        <taxon>Amedibacillus</taxon>
    </lineage>
</organism>
<keyword evidence="14" id="KW-1185">Reference proteome</keyword>
<dbReference type="GO" id="GO:0005886">
    <property type="term" value="C:plasma membrane"/>
    <property type="evidence" value="ECO:0007669"/>
    <property type="project" value="UniProtKB-SubCell"/>
</dbReference>
<keyword evidence="7 10" id="KW-0460">Magnesium</keyword>
<comment type="cofactor">
    <cofactor evidence="11">
        <name>Mg(2+)</name>
        <dbReference type="ChEBI" id="CHEBI:18420"/>
    </cofactor>
    <cofactor evidence="11">
        <name>Mn(2+)</name>
        <dbReference type="ChEBI" id="CHEBI:29035"/>
    </cofactor>
    <text evidence="11">Magnesium. Can also use manganese.</text>
</comment>
<dbReference type="PIRSF" id="PIRSF006268">
    <property type="entry name" value="ApbE"/>
    <property type="match status" value="1"/>
</dbReference>
<reference evidence="13 14" key="1">
    <citation type="submission" date="2018-08" db="EMBL/GenBank/DDBJ databases">
        <title>A genome reference for cultivated species of the human gut microbiota.</title>
        <authorList>
            <person name="Zou Y."/>
            <person name="Xue W."/>
            <person name="Luo G."/>
        </authorList>
    </citation>
    <scope>NUCLEOTIDE SEQUENCE [LARGE SCALE GENOMIC DNA]</scope>
    <source>
        <strain evidence="13 14">AF35-6BH</strain>
    </source>
</reference>
<dbReference type="EC" id="2.7.1.180" evidence="1 10"/>
<comment type="subcellular location">
    <subcellularLocation>
        <location evidence="12">Cell inner membrane</location>
        <topology evidence="12">Lipid-anchor</topology>
        <orientation evidence="12">Periplasmic side</orientation>
    </subcellularLocation>
</comment>
<evidence type="ECO:0000256" key="9">
    <source>
        <dbReference type="ARBA" id="ARBA00048540"/>
    </source>
</evidence>
<evidence type="ECO:0000256" key="3">
    <source>
        <dbReference type="ARBA" id="ARBA00022630"/>
    </source>
</evidence>
<dbReference type="Gene3D" id="3.10.520.10">
    <property type="entry name" value="ApbE-like domains"/>
    <property type="match status" value="1"/>
</dbReference>
<dbReference type="EMBL" id="QRPK01000032">
    <property type="protein sequence ID" value="RHM09899.1"/>
    <property type="molecule type" value="Genomic_DNA"/>
</dbReference>
<dbReference type="RefSeq" id="WP_118365658.1">
    <property type="nucleotide sequence ID" value="NZ_CAJKGD010000013.1"/>
</dbReference>
<keyword evidence="6 10" id="KW-0274">FAD</keyword>
<keyword evidence="12" id="KW-1003">Cell membrane</keyword>
<dbReference type="OrthoDB" id="9778595at2"/>
<dbReference type="SUPFAM" id="SSF143631">
    <property type="entry name" value="ApbE-like"/>
    <property type="match status" value="1"/>
</dbReference>
<dbReference type="GO" id="GO:0046872">
    <property type="term" value="F:metal ion binding"/>
    <property type="evidence" value="ECO:0007669"/>
    <property type="project" value="UniProtKB-UniRule"/>
</dbReference>
<keyword evidence="3 10" id="KW-0285">Flavoprotein</keyword>
<evidence type="ECO:0000256" key="12">
    <source>
        <dbReference type="RuleBase" id="RU363002"/>
    </source>
</evidence>
<evidence type="ECO:0000256" key="7">
    <source>
        <dbReference type="ARBA" id="ARBA00022842"/>
    </source>
</evidence>
<protein>
    <recommendedName>
        <fullName evidence="2 10">FAD:protein FMN transferase</fullName>
        <ecNumber evidence="1 10">2.7.1.180</ecNumber>
    </recommendedName>
    <alternativeName>
        <fullName evidence="8 10">Flavin transferase</fullName>
    </alternativeName>
</protein>
<dbReference type="PANTHER" id="PTHR30040:SF2">
    <property type="entry name" value="FAD:PROTEIN FMN TRANSFERASE"/>
    <property type="match status" value="1"/>
</dbReference>
<evidence type="ECO:0000313" key="13">
    <source>
        <dbReference type="EMBL" id="RHM09899.1"/>
    </source>
</evidence>
<evidence type="ECO:0000256" key="4">
    <source>
        <dbReference type="ARBA" id="ARBA00022679"/>
    </source>
</evidence>
<feature type="signal peptide" evidence="12">
    <location>
        <begin position="1"/>
        <end position="21"/>
    </location>
</feature>
<feature type="binding site" evidence="11">
    <location>
        <position position="183"/>
    </location>
    <ligand>
        <name>Mg(2+)</name>
        <dbReference type="ChEBI" id="CHEBI:18420"/>
    </ligand>
</feature>
<keyword evidence="12" id="KW-0472">Membrane</keyword>
<evidence type="ECO:0000256" key="5">
    <source>
        <dbReference type="ARBA" id="ARBA00022723"/>
    </source>
</evidence>
<dbReference type="Pfam" id="PF02424">
    <property type="entry name" value="ApbE"/>
    <property type="match status" value="1"/>
</dbReference>
<feature type="binding site" evidence="11">
    <location>
        <position position="299"/>
    </location>
    <ligand>
        <name>Mg(2+)</name>
        <dbReference type="ChEBI" id="CHEBI:18420"/>
    </ligand>
</feature>
<dbReference type="InterPro" id="IPR003374">
    <property type="entry name" value="ApbE-like_sf"/>
</dbReference>
<accession>A0A415PB66</accession>
<comment type="similarity">
    <text evidence="10 12">Belongs to the ApbE family.</text>
</comment>
<keyword evidence="12" id="KW-0449">Lipoprotein</keyword>
<keyword evidence="4 10" id="KW-0808">Transferase</keyword>
<comment type="caution">
    <text evidence="13">The sequence shown here is derived from an EMBL/GenBank/DDBJ whole genome shotgun (WGS) entry which is preliminary data.</text>
</comment>
<evidence type="ECO:0000256" key="6">
    <source>
        <dbReference type="ARBA" id="ARBA00022827"/>
    </source>
</evidence>
<feature type="chain" id="PRO_5039743256" description="FAD:protein FMN transferase" evidence="12">
    <location>
        <begin position="22"/>
        <end position="365"/>
    </location>
</feature>